<dbReference type="InterPro" id="IPR006059">
    <property type="entry name" value="SBP"/>
</dbReference>
<sequence length="435" mass="47016">MAALAAVALALLAAGCGQRMPHHTEAELQGRGDIQGSIRFSWWGSASRNDKTNEVADIFEQDHPGVRVKREAADFSTYFNRLNVQAAGRNMPCVTQLQARQLNDFTDRNALLPLDPMIESGAIDVSDIPEDVLDTGRGPDGKLYMLPTGIAYDALTVNASLVEEAGAQLPPENYDWEDYGHFLESLRDGLPEGVSPANYQGGLPNFFIAYLSGLGEDLFRDGRLGFSRELLTDYWEMWVHLRDEGVTNSPDEVSEEPPSPEAGYVAQGDVVSDSGPGNALTPVQSALEGAHPGQRVTTLPLPSGPAGTGNILVSSGMAIPRNCGNVPTAAAFIDFWANDERSGDTYASDNGAVSNTRLLERQLNDPDLPETKKHELTLYEELVARHPENVLYPPGYTAVFESAFTRAFEDISFGHASVPEAVDSFFAEANAGLAN</sequence>
<dbReference type="Proteomes" id="UP000272474">
    <property type="component" value="Unassembled WGS sequence"/>
</dbReference>
<dbReference type="PANTHER" id="PTHR43649:SF12">
    <property type="entry name" value="DIACETYLCHITOBIOSE BINDING PROTEIN DASA"/>
    <property type="match status" value="1"/>
</dbReference>
<evidence type="ECO:0000313" key="1">
    <source>
        <dbReference type="EMBL" id="RKN46937.1"/>
    </source>
</evidence>
<gene>
    <name evidence="1" type="ORF">D7294_01680</name>
</gene>
<proteinExistence type="predicted"/>
<dbReference type="EMBL" id="RBAL01000001">
    <property type="protein sequence ID" value="RKN46937.1"/>
    <property type="molecule type" value="Genomic_DNA"/>
</dbReference>
<dbReference type="Gene3D" id="3.40.190.10">
    <property type="entry name" value="Periplasmic binding protein-like II"/>
    <property type="match status" value="2"/>
</dbReference>
<dbReference type="InterPro" id="IPR050490">
    <property type="entry name" value="Bact_solute-bd_prot1"/>
</dbReference>
<keyword evidence="2" id="KW-1185">Reference proteome</keyword>
<accession>A0A3A9ZHV2</accession>
<protein>
    <submittedName>
        <fullName evidence="1">Extracellular solute-binding protein</fullName>
    </submittedName>
</protein>
<reference evidence="1 2" key="1">
    <citation type="journal article" date="2014" name="Int. J. Syst. Evol. Microbiol.">
        <title>Streptomyces hoynatensis sp. nov., isolated from deep marine sediment.</title>
        <authorList>
            <person name="Veyisoglu A."/>
            <person name="Sahin N."/>
        </authorList>
    </citation>
    <scope>NUCLEOTIDE SEQUENCE [LARGE SCALE GENOMIC DNA]</scope>
    <source>
        <strain evidence="1 2">KCTC 29097</strain>
    </source>
</reference>
<dbReference type="AlphaFoldDB" id="A0A3A9ZHV2"/>
<dbReference type="PANTHER" id="PTHR43649">
    <property type="entry name" value="ARABINOSE-BINDING PROTEIN-RELATED"/>
    <property type="match status" value="1"/>
</dbReference>
<dbReference type="Pfam" id="PF13416">
    <property type="entry name" value="SBP_bac_8"/>
    <property type="match status" value="1"/>
</dbReference>
<name>A0A3A9ZHV2_9ACTN</name>
<evidence type="ECO:0000313" key="2">
    <source>
        <dbReference type="Proteomes" id="UP000272474"/>
    </source>
</evidence>
<comment type="caution">
    <text evidence="1">The sequence shown here is derived from an EMBL/GenBank/DDBJ whole genome shotgun (WGS) entry which is preliminary data.</text>
</comment>
<organism evidence="1 2">
    <name type="scientific">Streptomyces hoynatensis</name>
    <dbReference type="NCBI Taxonomy" id="1141874"/>
    <lineage>
        <taxon>Bacteria</taxon>
        <taxon>Bacillati</taxon>
        <taxon>Actinomycetota</taxon>
        <taxon>Actinomycetes</taxon>
        <taxon>Kitasatosporales</taxon>
        <taxon>Streptomycetaceae</taxon>
        <taxon>Streptomyces</taxon>
    </lineage>
</organism>
<dbReference type="SUPFAM" id="SSF53850">
    <property type="entry name" value="Periplasmic binding protein-like II"/>
    <property type="match status" value="1"/>
</dbReference>